<dbReference type="Proteomes" id="UP001597532">
    <property type="component" value="Unassembled WGS sequence"/>
</dbReference>
<evidence type="ECO:0000313" key="1">
    <source>
        <dbReference type="EMBL" id="MFD2790142.1"/>
    </source>
</evidence>
<gene>
    <name evidence="1" type="ORF">ACFS1K_10240</name>
</gene>
<comment type="caution">
    <text evidence="1">The sequence shown here is derived from an EMBL/GenBank/DDBJ whole genome shotgun (WGS) entry which is preliminary data.</text>
</comment>
<keyword evidence="2" id="KW-1185">Reference proteome</keyword>
<dbReference type="RefSeq" id="WP_251805836.1">
    <property type="nucleotide sequence ID" value="NZ_CP166679.1"/>
</dbReference>
<organism evidence="1 2">
    <name type="scientific">Arenibacter antarcticus</name>
    <dbReference type="NCBI Taxonomy" id="2040469"/>
    <lineage>
        <taxon>Bacteria</taxon>
        <taxon>Pseudomonadati</taxon>
        <taxon>Bacteroidota</taxon>
        <taxon>Flavobacteriia</taxon>
        <taxon>Flavobacteriales</taxon>
        <taxon>Flavobacteriaceae</taxon>
        <taxon>Arenibacter</taxon>
    </lineage>
</organism>
<dbReference type="InterPro" id="IPR011043">
    <property type="entry name" value="Gal_Oxase/kelch_b-propeller"/>
</dbReference>
<sequence length="298" mass="33450">MFHLGLFPVLSFGQQVKDVPEAFKALSSNPEIISVRNKINVPSKRGHFQGAQVIQHNGTEKLLVSGSSFSQAYILQIDLTTMETDTLIPLMKTPYRHAGGFQVSNGYLAVGIEDNFIKTSSKVCLYNFSNNNLYNTQPTITVDRHGKPEQQTAGAVGLLALDNQYLMVVANWDSRNWDFYHIDPKNKVQKKLGSFSALLNWASYQSINLIRDEEAIYAIGFYNGDDNVGYADLILVSETESFFPIMDKMLTKSFNGKKKVDFGTATGLQVDEEGNLHIWAIQSYPLKEMVINKFSQQL</sequence>
<proteinExistence type="predicted"/>
<protein>
    <submittedName>
        <fullName evidence="1">Uncharacterized protein</fullName>
    </submittedName>
</protein>
<reference evidence="2" key="1">
    <citation type="journal article" date="2019" name="Int. J. Syst. Evol. Microbiol.">
        <title>The Global Catalogue of Microorganisms (GCM) 10K type strain sequencing project: providing services to taxonomists for standard genome sequencing and annotation.</title>
        <authorList>
            <consortium name="The Broad Institute Genomics Platform"/>
            <consortium name="The Broad Institute Genome Sequencing Center for Infectious Disease"/>
            <person name="Wu L."/>
            <person name="Ma J."/>
        </authorList>
    </citation>
    <scope>NUCLEOTIDE SEQUENCE [LARGE SCALE GENOMIC DNA]</scope>
    <source>
        <strain evidence="2">KCTC 52924</strain>
    </source>
</reference>
<dbReference type="SUPFAM" id="SSF50965">
    <property type="entry name" value="Galactose oxidase, central domain"/>
    <property type="match status" value="1"/>
</dbReference>
<accession>A0ABW5VEP7</accession>
<dbReference type="EMBL" id="JBHUOK010000030">
    <property type="protein sequence ID" value="MFD2790142.1"/>
    <property type="molecule type" value="Genomic_DNA"/>
</dbReference>
<evidence type="ECO:0000313" key="2">
    <source>
        <dbReference type="Proteomes" id="UP001597532"/>
    </source>
</evidence>
<name>A0ABW5VEP7_9FLAO</name>